<gene>
    <name evidence="1" type="ORF">EV702DRAFT_520986</name>
</gene>
<dbReference type="Proteomes" id="UP000714275">
    <property type="component" value="Unassembled WGS sequence"/>
</dbReference>
<evidence type="ECO:0000313" key="2">
    <source>
        <dbReference type="Proteomes" id="UP000714275"/>
    </source>
</evidence>
<reference evidence="1" key="1">
    <citation type="journal article" date="2020" name="New Phytol.">
        <title>Comparative genomics reveals dynamic genome evolution in host specialist ectomycorrhizal fungi.</title>
        <authorList>
            <person name="Lofgren L.A."/>
            <person name="Nguyen N.H."/>
            <person name="Vilgalys R."/>
            <person name="Ruytinx J."/>
            <person name="Liao H.L."/>
            <person name="Branco S."/>
            <person name="Kuo A."/>
            <person name="LaButti K."/>
            <person name="Lipzen A."/>
            <person name="Andreopoulos W."/>
            <person name="Pangilinan J."/>
            <person name="Riley R."/>
            <person name="Hundley H."/>
            <person name="Na H."/>
            <person name="Barry K."/>
            <person name="Grigoriev I.V."/>
            <person name="Stajich J.E."/>
            <person name="Kennedy P.G."/>
        </authorList>
    </citation>
    <scope>NUCLEOTIDE SEQUENCE</scope>
    <source>
        <strain evidence="1">DOB743</strain>
    </source>
</reference>
<protein>
    <submittedName>
        <fullName evidence="1">Uncharacterized protein</fullName>
    </submittedName>
</protein>
<keyword evidence="2" id="KW-1185">Reference proteome</keyword>
<dbReference type="OrthoDB" id="2690868at2759"/>
<dbReference type="AlphaFoldDB" id="A0A9P7CZH3"/>
<comment type="caution">
    <text evidence="1">The sequence shown here is derived from an EMBL/GenBank/DDBJ whole genome shotgun (WGS) entry which is preliminary data.</text>
</comment>
<proteinExistence type="predicted"/>
<name>A0A9P7CZH3_9AGAM</name>
<evidence type="ECO:0000313" key="1">
    <source>
        <dbReference type="EMBL" id="KAG1774630.1"/>
    </source>
</evidence>
<organism evidence="1 2">
    <name type="scientific">Suillus placidus</name>
    <dbReference type="NCBI Taxonomy" id="48579"/>
    <lineage>
        <taxon>Eukaryota</taxon>
        <taxon>Fungi</taxon>
        <taxon>Dikarya</taxon>
        <taxon>Basidiomycota</taxon>
        <taxon>Agaricomycotina</taxon>
        <taxon>Agaricomycetes</taxon>
        <taxon>Agaricomycetidae</taxon>
        <taxon>Boletales</taxon>
        <taxon>Suillineae</taxon>
        <taxon>Suillaceae</taxon>
        <taxon>Suillus</taxon>
    </lineage>
</organism>
<accession>A0A9P7CZH3</accession>
<dbReference type="EMBL" id="JABBWD010000040">
    <property type="protein sequence ID" value="KAG1774630.1"/>
    <property type="molecule type" value="Genomic_DNA"/>
</dbReference>
<sequence length="117" mass="13257">MQSQRETHELFVISWRWQEGPQNIEQSFAVPSTSHLIGTIAVGCVTLVDATGHHHAISRNCCTSYQQLDHMLRVLFERDAIEAQIQRRYLEEGQCTDEGAQVQAADGHALNQVRRLS</sequence>